<name>A0A2P2PK10_RHIMU</name>
<dbReference type="AlphaFoldDB" id="A0A2P2PK10"/>
<sequence>MYKHDFWRNKIWPSPTNPKAWASEPSNEDNHNSLMTASVVTSKRLSFLRTNTATTIIECDFTGTAATAQHCSPSVTSIACIDALR</sequence>
<protein>
    <submittedName>
        <fullName evidence="1">Uncharacterized protein</fullName>
    </submittedName>
</protein>
<organism evidence="1">
    <name type="scientific">Rhizophora mucronata</name>
    <name type="common">Asiatic mangrove</name>
    <dbReference type="NCBI Taxonomy" id="61149"/>
    <lineage>
        <taxon>Eukaryota</taxon>
        <taxon>Viridiplantae</taxon>
        <taxon>Streptophyta</taxon>
        <taxon>Embryophyta</taxon>
        <taxon>Tracheophyta</taxon>
        <taxon>Spermatophyta</taxon>
        <taxon>Magnoliopsida</taxon>
        <taxon>eudicotyledons</taxon>
        <taxon>Gunneridae</taxon>
        <taxon>Pentapetalae</taxon>
        <taxon>rosids</taxon>
        <taxon>fabids</taxon>
        <taxon>Malpighiales</taxon>
        <taxon>Rhizophoraceae</taxon>
        <taxon>Rhizophora</taxon>
    </lineage>
</organism>
<reference evidence="1" key="1">
    <citation type="submission" date="2018-02" db="EMBL/GenBank/DDBJ databases">
        <title>Rhizophora mucronata_Transcriptome.</title>
        <authorList>
            <person name="Meera S.P."/>
            <person name="Sreeshan A."/>
            <person name="Augustine A."/>
        </authorList>
    </citation>
    <scope>NUCLEOTIDE SEQUENCE</scope>
    <source>
        <tissue evidence="1">Leaf</tissue>
    </source>
</reference>
<accession>A0A2P2PK10</accession>
<proteinExistence type="predicted"/>
<evidence type="ECO:0000313" key="1">
    <source>
        <dbReference type="EMBL" id="MBX55088.1"/>
    </source>
</evidence>
<dbReference type="EMBL" id="GGEC01074604">
    <property type="protein sequence ID" value="MBX55088.1"/>
    <property type="molecule type" value="Transcribed_RNA"/>
</dbReference>